<keyword evidence="2 5" id="KW-0812">Transmembrane</keyword>
<dbReference type="EMBL" id="CP106679">
    <property type="protein sequence ID" value="UXP32596.1"/>
    <property type="molecule type" value="Genomic_DNA"/>
</dbReference>
<comment type="subcellular location">
    <subcellularLocation>
        <location evidence="1">Membrane</location>
        <topology evidence="1">Multi-pass membrane protein</topology>
    </subcellularLocation>
</comment>
<evidence type="ECO:0000259" key="6">
    <source>
        <dbReference type="Pfam" id="PF07291"/>
    </source>
</evidence>
<feature type="transmembrane region" description="Helical" evidence="5">
    <location>
        <begin position="124"/>
        <end position="142"/>
    </location>
</feature>
<reference evidence="7" key="1">
    <citation type="submission" date="2022-09" db="EMBL/GenBank/DDBJ databases">
        <title>Comparative genomics and taxonomic characterization of three novel marine species of genus Reichenbachiella exhibiting antioxidant and polysaccharide degradation activities.</title>
        <authorList>
            <person name="Muhammad N."/>
            <person name="Lee Y.-J."/>
            <person name="Ko J."/>
            <person name="Kim S.-G."/>
        </authorList>
    </citation>
    <scope>NUCLEOTIDE SEQUENCE</scope>
    <source>
        <strain evidence="7">BKB1-1</strain>
    </source>
</reference>
<gene>
    <name evidence="7" type="ORF">N6H18_01250</name>
</gene>
<accession>A0ABY6CPZ9</accession>
<feature type="transmembrane region" description="Helical" evidence="5">
    <location>
        <begin position="85"/>
        <end position="104"/>
    </location>
</feature>
<evidence type="ECO:0000256" key="1">
    <source>
        <dbReference type="ARBA" id="ARBA00004141"/>
    </source>
</evidence>
<evidence type="ECO:0000256" key="5">
    <source>
        <dbReference type="SAM" id="Phobius"/>
    </source>
</evidence>
<feature type="transmembrane region" description="Helical" evidence="5">
    <location>
        <begin position="45"/>
        <end position="78"/>
    </location>
</feature>
<dbReference type="Proteomes" id="UP001065174">
    <property type="component" value="Chromosome"/>
</dbReference>
<evidence type="ECO:0000313" key="8">
    <source>
        <dbReference type="Proteomes" id="UP001065174"/>
    </source>
</evidence>
<evidence type="ECO:0000256" key="4">
    <source>
        <dbReference type="ARBA" id="ARBA00023136"/>
    </source>
</evidence>
<feature type="transmembrane region" description="Helical" evidence="5">
    <location>
        <begin position="154"/>
        <end position="172"/>
    </location>
</feature>
<keyword evidence="4 5" id="KW-0472">Membrane</keyword>
<dbReference type="Pfam" id="PF07291">
    <property type="entry name" value="MauE"/>
    <property type="match status" value="1"/>
</dbReference>
<organism evidence="7 8">
    <name type="scientific">Reichenbachiella agarivorans</name>
    <dbReference type="NCBI Taxonomy" id="2979464"/>
    <lineage>
        <taxon>Bacteria</taxon>
        <taxon>Pseudomonadati</taxon>
        <taxon>Bacteroidota</taxon>
        <taxon>Cytophagia</taxon>
        <taxon>Cytophagales</taxon>
        <taxon>Reichenbachiellaceae</taxon>
        <taxon>Reichenbachiella</taxon>
    </lineage>
</organism>
<keyword evidence="8" id="KW-1185">Reference proteome</keyword>
<protein>
    <submittedName>
        <fullName evidence="7">DoxX family protein</fullName>
    </submittedName>
</protein>
<dbReference type="InterPro" id="IPR009908">
    <property type="entry name" value="Methylamine_util_MauE"/>
</dbReference>
<dbReference type="NCBIfam" id="NF045576">
    <property type="entry name" value="BT_3928_fam"/>
    <property type="match status" value="1"/>
</dbReference>
<evidence type="ECO:0000256" key="2">
    <source>
        <dbReference type="ARBA" id="ARBA00022692"/>
    </source>
</evidence>
<evidence type="ECO:0000256" key="3">
    <source>
        <dbReference type="ARBA" id="ARBA00022989"/>
    </source>
</evidence>
<feature type="transmembrane region" description="Helical" evidence="5">
    <location>
        <begin position="7"/>
        <end position="25"/>
    </location>
</feature>
<dbReference type="RefSeq" id="WP_262310031.1">
    <property type="nucleotide sequence ID" value="NZ_CP106679.1"/>
</dbReference>
<keyword evidence="3 5" id="KW-1133">Transmembrane helix</keyword>
<feature type="domain" description="Methylamine utilisation protein MauE" evidence="6">
    <location>
        <begin position="1"/>
        <end position="139"/>
    </location>
</feature>
<name>A0ABY6CPZ9_9BACT</name>
<evidence type="ECO:0000313" key="7">
    <source>
        <dbReference type="EMBL" id="UXP32596.1"/>
    </source>
</evidence>
<proteinExistence type="predicted"/>
<sequence>MKHLHTVLRVLVGGLFIFSGLIKVNDPVGTSIKLEEYFEVFATQFAGFFHLFVPLALPLAVILVVMEVVLGIAIIINYQPKLTQYTILGLIVFFTFLTGYSAITNTVTDCGCFGDAIKLTPWESFTKDIILLIMIVVIMVLDKPKKEKANMMEHGVIGASSLLCLILAFTAINHLPFIDFRAYKIGAHIPTNMQPSADFIYEYVVSKDGKEYTFSEYPNDPEYKFVSMTHVNPEAGPKITDFAVWDDNGDFTEEVFKGNKLFVILYDVTQSNLEGIADINTLVQSLNGKVEVYALTASAAATYEEFAQANSFNIKYYYTDATVLKTIARSNPGLWLLQNGTVKGKWHHNDVPNYSEVLDLLKL</sequence>